<gene>
    <name evidence="2" type="ORF">C9374_013515</name>
</gene>
<proteinExistence type="predicted"/>
<feature type="region of interest" description="Disordered" evidence="1">
    <location>
        <begin position="1"/>
        <end position="47"/>
    </location>
</feature>
<dbReference type="EMBL" id="PYSW02000006">
    <property type="protein sequence ID" value="KAG2392030.1"/>
    <property type="molecule type" value="Genomic_DNA"/>
</dbReference>
<comment type="caution">
    <text evidence="2">The sequence shown here is derived from an EMBL/GenBank/DDBJ whole genome shotgun (WGS) entry which is preliminary data.</text>
</comment>
<feature type="compositionally biased region" description="Pro residues" evidence="1">
    <location>
        <begin position="1"/>
        <end position="11"/>
    </location>
</feature>
<dbReference type="GeneID" id="68105968"/>
<evidence type="ECO:0000313" key="2">
    <source>
        <dbReference type="EMBL" id="KAG2392030.1"/>
    </source>
</evidence>
<dbReference type="Proteomes" id="UP000816034">
    <property type="component" value="Unassembled WGS sequence"/>
</dbReference>
<evidence type="ECO:0000313" key="3">
    <source>
        <dbReference type="Proteomes" id="UP000816034"/>
    </source>
</evidence>
<sequence>MRTSPPLPSSPPQQQQQPYRQQPSSVAPNSSHIDPQPTHNHQNSTNVNSHNMMMSVYSAMMDAFPNHNNNHPHNQYYNHNNNYIHSTAPIMDSHPQPFHSFDESSNGMQNFQIETTSETNPKKRKSGAVTGDMKNKKNKKDNSQIHTTRVVIFWHLTPYT</sequence>
<accession>A0AA88GW47</accession>
<organism evidence="2 3">
    <name type="scientific">Naegleria lovaniensis</name>
    <name type="common">Amoeba</name>
    <dbReference type="NCBI Taxonomy" id="51637"/>
    <lineage>
        <taxon>Eukaryota</taxon>
        <taxon>Discoba</taxon>
        <taxon>Heterolobosea</taxon>
        <taxon>Tetramitia</taxon>
        <taxon>Eutetramitia</taxon>
        <taxon>Vahlkampfiidae</taxon>
        <taxon>Naegleria</taxon>
    </lineage>
</organism>
<feature type="compositionally biased region" description="Low complexity" evidence="1">
    <location>
        <begin position="12"/>
        <end position="25"/>
    </location>
</feature>
<name>A0AA88GW47_NAELO</name>
<reference evidence="2 3" key="1">
    <citation type="journal article" date="2018" name="BMC Genomics">
        <title>The genome of Naegleria lovaniensis, the basis for a comparative approach to unravel pathogenicity factors of the human pathogenic amoeba N. fowleri.</title>
        <authorList>
            <person name="Liechti N."/>
            <person name="Schurch N."/>
            <person name="Bruggmann R."/>
            <person name="Wittwer M."/>
        </authorList>
    </citation>
    <scope>NUCLEOTIDE SEQUENCE [LARGE SCALE GENOMIC DNA]</scope>
    <source>
        <strain evidence="2 3">ATCC 30569</strain>
    </source>
</reference>
<keyword evidence="3" id="KW-1185">Reference proteome</keyword>
<dbReference type="AlphaFoldDB" id="A0AA88GW47"/>
<evidence type="ECO:0000256" key="1">
    <source>
        <dbReference type="SAM" id="MobiDB-lite"/>
    </source>
</evidence>
<feature type="compositionally biased region" description="Polar residues" evidence="1">
    <location>
        <begin position="26"/>
        <end position="47"/>
    </location>
</feature>
<feature type="region of interest" description="Disordered" evidence="1">
    <location>
        <begin position="113"/>
        <end position="143"/>
    </location>
</feature>
<dbReference type="RefSeq" id="XP_044553924.1">
    <property type="nucleotide sequence ID" value="XM_044689400.1"/>
</dbReference>
<protein>
    <submittedName>
        <fullName evidence="2">Uncharacterized protein</fullName>
    </submittedName>
</protein>